<proteinExistence type="predicted"/>
<evidence type="ECO:0000256" key="2">
    <source>
        <dbReference type="ARBA" id="ARBA00022519"/>
    </source>
</evidence>
<dbReference type="Gene3D" id="1.10.3810.10">
    <property type="entry name" value="Biosynthetic peptidoglycan transglycosylase-like"/>
    <property type="match status" value="1"/>
</dbReference>
<name>A0A932M1L8_UNCTE</name>
<evidence type="ECO:0000256" key="4">
    <source>
        <dbReference type="ARBA" id="ARBA00022679"/>
    </source>
</evidence>
<reference evidence="12" key="1">
    <citation type="submission" date="2020-07" db="EMBL/GenBank/DDBJ databases">
        <title>Huge and variable diversity of episymbiotic CPR bacteria and DPANN archaea in groundwater ecosystems.</title>
        <authorList>
            <person name="He C.Y."/>
            <person name="Keren R."/>
            <person name="Whittaker M."/>
            <person name="Farag I.F."/>
            <person name="Doudna J."/>
            <person name="Cate J.H.D."/>
            <person name="Banfield J.F."/>
        </authorList>
    </citation>
    <scope>NUCLEOTIDE SEQUENCE</scope>
    <source>
        <strain evidence="12">NC_groundwater_717_Ag_S-0.2um_59_8</strain>
    </source>
</reference>
<keyword evidence="3 12" id="KW-0328">Glycosyltransferase</keyword>
<keyword evidence="7" id="KW-0573">Peptidoglycan synthesis</keyword>
<dbReference type="EC" id="2.4.1.129" evidence="12"/>
<dbReference type="InterPro" id="IPR001264">
    <property type="entry name" value="Glyco_trans_51"/>
</dbReference>
<evidence type="ECO:0000313" key="12">
    <source>
        <dbReference type="EMBL" id="MBI3016178.1"/>
    </source>
</evidence>
<evidence type="ECO:0000256" key="10">
    <source>
        <dbReference type="ARBA" id="ARBA00023316"/>
    </source>
</evidence>
<dbReference type="GO" id="GO:0009274">
    <property type="term" value="C:peptidoglycan-based cell wall"/>
    <property type="evidence" value="ECO:0007669"/>
    <property type="project" value="InterPro"/>
</dbReference>
<dbReference type="InterPro" id="IPR036950">
    <property type="entry name" value="PBP_transglycosylase"/>
</dbReference>
<keyword evidence="6" id="KW-0133">Cell shape</keyword>
<protein>
    <submittedName>
        <fullName evidence="12">Monofunctional biosynthetic peptidoglycan transglycosylase</fullName>
        <ecNumber evidence="12">2.4.1.129</ecNumber>
    </submittedName>
</protein>
<dbReference type="NCBIfam" id="TIGR02070">
    <property type="entry name" value="mono_pep_trsgly"/>
    <property type="match status" value="1"/>
</dbReference>
<feature type="domain" description="Glycosyl transferase family 51" evidence="11">
    <location>
        <begin position="47"/>
        <end position="213"/>
    </location>
</feature>
<comment type="caution">
    <text evidence="12">The sequence shown here is derived from an EMBL/GenBank/DDBJ whole genome shotgun (WGS) entry which is preliminary data.</text>
</comment>
<evidence type="ECO:0000256" key="5">
    <source>
        <dbReference type="ARBA" id="ARBA00022692"/>
    </source>
</evidence>
<evidence type="ECO:0000259" key="11">
    <source>
        <dbReference type="Pfam" id="PF00912"/>
    </source>
</evidence>
<evidence type="ECO:0000256" key="9">
    <source>
        <dbReference type="ARBA" id="ARBA00023136"/>
    </source>
</evidence>
<evidence type="ECO:0000256" key="7">
    <source>
        <dbReference type="ARBA" id="ARBA00022984"/>
    </source>
</evidence>
<dbReference type="InterPro" id="IPR023346">
    <property type="entry name" value="Lysozyme-like_dom_sf"/>
</dbReference>
<dbReference type="GO" id="GO:0016020">
    <property type="term" value="C:membrane"/>
    <property type="evidence" value="ECO:0007669"/>
    <property type="project" value="InterPro"/>
</dbReference>
<dbReference type="GO" id="GO:0016763">
    <property type="term" value="F:pentosyltransferase activity"/>
    <property type="evidence" value="ECO:0007669"/>
    <property type="project" value="InterPro"/>
</dbReference>
<evidence type="ECO:0000256" key="6">
    <source>
        <dbReference type="ARBA" id="ARBA00022960"/>
    </source>
</evidence>
<gene>
    <name evidence="12" type="primary">mtgA</name>
    <name evidence="12" type="ORF">HYY65_14205</name>
</gene>
<dbReference type="PANTHER" id="PTHR30400:SF0">
    <property type="entry name" value="BIOSYNTHETIC PEPTIDOGLYCAN TRANSGLYCOSYLASE"/>
    <property type="match status" value="1"/>
</dbReference>
<dbReference type="GO" id="GO:0008360">
    <property type="term" value="P:regulation of cell shape"/>
    <property type="evidence" value="ECO:0007669"/>
    <property type="project" value="UniProtKB-KW"/>
</dbReference>
<dbReference type="PANTHER" id="PTHR30400">
    <property type="entry name" value="MONOFUNCTIONAL BIOSYNTHETIC PEPTIDOGLYCAN TRANSGLYCOSYLASE"/>
    <property type="match status" value="1"/>
</dbReference>
<keyword evidence="2" id="KW-0997">Cell inner membrane</keyword>
<evidence type="ECO:0000256" key="1">
    <source>
        <dbReference type="ARBA" id="ARBA00022475"/>
    </source>
</evidence>
<dbReference type="Proteomes" id="UP000741360">
    <property type="component" value="Unassembled WGS sequence"/>
</dbReference>
<evidence type="ECO:0000313" key="13">
    <source>
        <dbReference type="Proteomes" id="UP000741360"/>
    </source>
</evidence>
<evidence type="ECO:0000256" key="3">
    <source>
        <dbReference type="ARBA" id="ARBA00022676"/>
    </source>
</evidence>
<dbReference type="GO" id="GO:0009252">
    <property type="term" value="P:peptidoglycan biosynthetic process"/>
    <property type="evidence" value="ECO:0007669"/>
    <property type="project" value="UniProtKB-KW"/>
</dbReference>
<dbReference type="Pfam" id="PF00912">
    <property type="entry name" value="Transgly"/>
    <property type="match status" value="1"/>
</dbReference>
<sequence length="232" mass="25371">MAALGGAALAQVILIPNVASLKLSAPKRTAIMLQRMREHEQRGQPYRIQQQPVPLSQISKNLRWAVIVSEDGAFYGHAGIDLDEIRASIQRDLEEKRVARGGSTITMQLARNLYLSTSKNPLRKLREIAIARAMEAELSKGRILELYLNSVEWGEGIFGCEAAARAYFGVSCADLGPEQAALMAAVLPNPLRRNVLSPSKSVLWKQRWILAAMRKRGVLDSGAPGSPGGMSE</sequence>
<dbReference type="InterPro" id="IPR011812">
    <property type="entry name" value="Pep_trsgly"/>
</dbReference>
<dbReference type="SUPFAM" id="SSF53955">
    <property type="entry name" value="Lysozyme-like"/>
    <property type="match status" value="1"/>
</dbReference>
<accession>A0A932M1L8</accession>
<keyword evidence="8" id="KW-1133">Transmembrane helix</keyword>
<keyword evidence="4 12" id="KW-0808">Transferase</keyword>
<dbReference type="EMBL" id="JACPSX010000271">
    <property type="protein sequence ID" value="MBI3016178.1"/>
    <property type="molecule type" value="Genomic_DNA"/>
</dbReference>
<evidence type="ECO:0000256" key="8">
    <source>
        <dbReference type="ARBA" id="ARBA00022989"/>
    </source>
</evidence>
<dbReference type="AlphaFoldDB" id="A0A932M1L8"/>
<organism evidence="12 13">
    <name type="scientific">Tectimicrobiota bacterium</name>
    <dbReference type="NCBI Taxonomy" id="2528274"/>
    <lineage>
        <taxon>Bacteria</taxon>
        <taxon>Pseudomonadati</taxon>
        <taxon>Nitrospinota/Tectimicrobiota group</taxon>
        <taxon>Candidatus Tectimicrobiota</taxon>
    </lineage>
</organism>
<keyword evidence="9" id="KW-0472">Membrane</keyword>
<keyword evidence="1" id="KW-1003">Cell membrane</keyword>
<dbReference type="GO" id="GO:0071555">
    <property type="term" value="P:cell wall organization"/>
    <property type="evidence" value="ECO:0007669"/>
    <property type="project" value="UniProtKB-KW"/>
</dbReference>
<keyword evidence="5" id="KW-0812">Transmembrane</keyword>
<keyword evidence="10" id="KW-0961">Cell wall biogenesis/degradation</keyword>